<dbReference type="Pfam" id="PF07679">
    <property type="entry name" value="I-set"/>
    <property type="match status" value="1"/>
</dbReference>
<dbReference type="PANTHER" id="PTHR23278">
    <property type="entry name" value="SIDESTEP PROTEIN"/>
    <property type="match status" value="1"/>
</dbReference>
<keyword evidence="3 6" id="KW-0472">Membrane</keyword>
<evidence type="ECO:0000256" key="5">
    <source>
        <dbReference type="SAM" id="MobiDB-lite"/>
    </source>
</evidence>
<dbReference type="InterPro" id="IPR036179">
    <property type="entry name" value="Ig-like_dom_sf"/>
</dbReference>
<dbReference type="InterPro" id="IPR003599">
    <property type="entry name" value="Ig_sub"/>
</dbReference>
<protein>
    <recommendedName>
        <fullName evidence="7">Ig-like domain-containing protein</fullName>
    </recommendedName>
</protein>
<keyword evidence="6" id="KW-0812">Transmembrane</keyword>
<dbReference type="eggNOG" id="KOG3515">
    <property type="taxonomic scope" value="Eukaryota"/>
</dbReference>
<dbReference type="SMART" id="SM00408">
    <property type="entry name" value="IGc2"/>
    <property type="match status" value="4"/>
</dbReference>
<evidence type="ECO:0000256" key="4">
    <source>
        <dbReference type="ARBA" id="ARBA00023157"/>
    </source>
</evidence>
<dbReference type="CDD" id="cd00096">
    <property type="entry name" value="Ig"/>
    <property type="match status" value="1"/>
</dbReference>
<dbReference type="EMBL" id="CAEY01001807">
    <property type="status" value="NOT_ANNOTATED_CDS"/>
    <property type="molecule type" value="Genomic_DNA"/>
</dbReference>
<dbReference type="InterPro" id="IPR013162">
    <property type="entry name" value="CD80_C2-set"/>
</dbReference>
<evidence type="ECO:0000256" key="6">
    <source>
        <dbReference type="SAM" id="Phobius"/>
    </source>
</evidence>
<dbReference type="HOGENOM" id="CLU_005939_1_0_1"/>
<evidence type="ECO:0000256" key="1">
    <source>
        <dbReference type="ARBA" id="ARBA00004167"/>
    </source>
</evidence>
<comment type="subcellular location">
    <subcellularLocation>
        <location evidence="1">Membrane</location>
        <topology evidence="1">Single-pass membrane protein</topology>
    </subcellularLocation>
</comment>
<reference evidence="8" key="2">
    <citation type="submission" date="2015-06" db="UniProtKB">
        <authorList>
            <consortium name="EnsemblMetazoa"/>
        </authorList>
    </citation>
    <scope>IDENTIFICATION</scope>
</reference>
<dbReference type="GO" id="GO:0016020">
    <property type="term" value="C:membrane"/>
    <property type="evidence" value="ECO:0007669"/>
    <property type="project" value="UniProtKB-SubCell"/>
</dbReference>
<dbReference type="AlphaFoldDB" id="T1K7M0"/>
<reference evidence="9" key="1">
    <citation type="submission" date="2011-08" db="EMBL/GenBank/DDBJ databases">
        <authorList>
            <person name="Rombauts S."/>
        </authorList>
    </citation>
    <scope>NUCLEOTIDE SEQUENCE</scope>
    <source>
        <strain evidence="9">London</strain>
    </source>
</reference>
<dbReference type="STRING" id="32264.T1K7M0"/>
<evidence type="ECO:0000256" key="2">
    <source>
        <dbReference type="ARBA" id="ARBA00022737"/>
    </source>
</evidence>
<feature type="domain" description="Ig-like" evidence="7">
    <location>
        <begin position="322"/>
        <end position="414"/>
    </location>
</feature>
<evidence type="ECO:0000313" key="9">
    <source>
        <dbReference type="Proteomes" id="UP000015104"/>
    </source>
</evidence>
<feature type="domain" description="Ig-like" evidence="7">
    <location>
        <begin position="424"/>
        <end position="517"/>
    </location>
</feature>
<keyword evidence="2" id="KW-0677">Repeat</keyword>
<feature type="region of interest" description="Disordered" evidence="5">
    <location>
        <begin position="788"/>
        <end position="809"/>
    </location>
</feature>
<feature type="domain" description="Ig-like" evidence="7">
    <location>
        <begin position="223"/>
        <end position="302"/>
    </location>
</feature>
<dbReference type="PROSITE" id="PS50835">
    <property type="entry name" value="IG_LIKE"/>
    <property type="match status" value="5"/>
</dbReference>
<dbReference type="PANTHER" id="PTHR23278:SF19">
    <property type="entry name" value="OBSCURIN"/>
    <property type="match status" value="1"/>
</dbReference>
<dbReference type="InterPro" id="IPR036116">
    <property type="entry name" value="FN3_sf"/>
</dbReference>
<keyword evidence="6" id="KW-1133">Transmembrane helix</keyword>
<evidence type="ECO:0000256" key="3">
    <source>
        <dbReference type="ARBA" id="ARBA00023136"/>
    </source>
</evidence>
<dbReference type="InterPro" id="IPR013098">
    <property type="entry name" value="Ig_I-set"/>
</dbReference>
<dbReference type="SUPFAM" id="SSF49265">
    <property type="entry name" value="Fibronectin type III"/>
    <property type="match status" value="1"/>
</dbReference>
<sequence length="826" mass="91919">MVNVDLEGYIVLIGGRAILPCNVTKPNSDSSLVAVLWYHGDNKNPIYTLDARSGKPETMKHFASEHLRSRAFFNLTQPLSYLRLEPITEQDTGEYRCRVDFKRGRTINQNIFLNVIVPITKVIIYDDDKNIIKDVAGPFNEDSWVNLTCQSDRGNPPARVTWWKGSDLIDDSYHQSDKGNSINVFTFQVQRNNLMSIFTCRALNNNITSLIMQNVAIDMNLKPREIKLINAPSVMLTGTQYELICQSIGSRPSAKINWFKDGQLLTGLGESTSEDGSVTTAYLTFVPSVDDNGKKLTCSAVNDKFPDFFLEESLILKVNFVPILSLALGSSIQNKDIMEGSDVYFECNIQSSPPVNDIGWFYNEKKLESDNKQRISVNNSSLLIRNVGKVHSGKYQCWASNDIGKGSSDTVHLDVKYIPVCKSGQRIHYGVAKHEMAVIVCEVDADPSEVTFQWTFNSTLSHVYTDANLNLYNSVVASNKSEGDEEIKYTVDGLKSIATYTPKRPIDYGVLYCSASNRVGKQTEPCLYFVIPAGPPDSPENCTLTNITAHTLTIECNPGYSGGLEQTFHLEVYINASGKKRLINNLTSSEYPFFIANALPAGNLFHLVTYASNNRGRSPIVTINGNTLVAERWQTDYFEETVVSTSVLLLMGTVTTLIIVAIIVILIMKIRSDDDSRKDKSNLMNLSRISGNKQESTANCIDTCESNGKQLTGSLECIEDIWGPDLIASQLIDSSGFMTIPVLTGTVEAEIYECNSLSDQTNETLIGRHHHSHHHPLTGHHAHLIAPSHHHHLQQQQVQQSINQSTNTPIDTTFYGNHCHLTTTGF</sequence>
<organism evidence="8 9">
    <name type="scientific">Tetranychus urticae</name>
    <name type="common">Two-spotted spider mite</name>
    <dbReference type="NCBI Taxonomy" id="32264"/>
    <lineage>
        <taxon>Eukaryota</taxon>
        <taxon>Metazoa</taxon>
        <taxon>Ecdysozoa</taxon>
        <taxon>Arthropoda</taxon>
        <taxon>Chelicerata</taxon>
        <taxon>Arachnida</taxon>
        <taxon>Acari</taxon>
        <taxon>Acariformes</taxon>
        <taxon>Trombidiformes</taxon>
        <taxon>Prostigmata</taxon>
        <taxon>Eleutherengona</taxon>
        <taxon>Raphignathae</taxon>
        <taxon>Tetranychoidea</taxon>
        <taxon>Tetranychidae</taxon>
        <taxon>Tetranychus</taxon>
    </lineage>
</organism>
<name>T1K7M0_TETUR</name>
<dbReference type="InterPro" id="IPR007110">
    <property type="entry name" value="Ig-like_dom"/>
</dbReference>
<feature type="transmembrane region" description="Helical" evidence="6">
    <location>
        <begin position="647"/>
        <end position="668"/>
    </location>
</feature>
<dbReference type="InterPro" id="IPR003598">
    <property type="entry name" value="Ig_sub2"/>
</dbReference>
<keyword evidence="9" id="KW-1185">Reference proteome</keyword>
<evidence type="ECO:0000259" key="7">
    <source>
        <dbReference type="PROSITE" id="PS50835"/>
    </source>
</evidence>
<dbReference type="SUPFAM" id="SSF48726">
    <property type="entry name" value="Immunoglobulin"/>
    <property type="match status" value="5"/>
</dbReference>
<dbReference type="EnsemblMetazoa" id="tetur06g04770.1">
    <property type="protein sequence ID" value="tetur06g04770.1"/>
    <property type="gene ID" value="tetur06g04770"/>
</dbReference>
<proteinExistence type="predicted"/>
<accession>T1K7M0</accession>
<feature type="domain" description="Ig-like" evidence="7">
    <location>
        <begin position="118"/>
        <end position="216"/>
    </location>
</feature>
<evidence type="ECO:0000313" key="8">
    <source>
        <dbReference type="EnsemblMetazoa" id="tetur06g04770.1"/>
    </source>
</evidence>
<dbReference type="Proteomes" id="UP000015104">
    <property type="component" value="Unassembled WGS sequence"/>
</dbReference>
<dbReference type="Gene3D" id="2.60.40.10">
    <property type="entry name" value="Immunoglobulins"/>
    <property type="match status" value="5"/>
</dbReference>
<dbReference type="SMART" id="SM00409">
    <property type="entry name" value="IG"/>
    <property type="match status" value="2"/>
</dbReference>
<keyword evidence="4" id="KW-1015">Disulfide bond</keyword>
<feature type="domain" description="Ig-like" evidence="7">
    <location>
        <begin position="14"/>
        <end position="108"/>
    </location>
</feature>
<dbReference type="Pfam" id="PF08205">
    <property type="entry name" value="C2-set_2"/>
    <property type="match status" value="1"/>
</dbReference>
<dbReference type="InterPro" id="IPR013783">
    <property type="entry name" value="Ig-like_fold"/>
</dbReference>